<feature type="transmembrane region" description="Helical" evidence="1">
    <location>
        <begin position="142"/>
        <end position="165"/>
    </location>
</feature>
<keyword evidence="1" id="KW-0812">Transmembrane</keyword>
<dbReference type="Proteomes" id="UP001596523">
    <property type="component" value="Unassembled WGS sequence"/>
</dbReference>
<gene>
    <name evidence="2" type="ORF">ACFQVC_31225</name>
</gene>
<organism evidence="2 3">
    <name type="scientific">Streptomyces monticola</name>
    <dbReference type="NCBI Taxonomy" id="2666263"/>
    <lineage>
        <taxon>Bacteria</taxon>
        <taxon>Bacillati</taxon>
        <taxon>Actinomycetota</taxon>
        <taxon>Actinomycetes</taxon>
        <taxon>Kitasatosporales</taxon>
        <taxon>Streptomycetaceae</taxon>
        <taxon>Streptomyces</taxon>
    </lineage>
</organism>
<protein>
    <recommendedName>
        <fullName evidence="4">DUF3592 domain-containing protein</fullName>
    </recommendedName>
</protein>
<name>A0ABW2JSR6_9ACTN</name>
<proteinExistence type="predicted"/>
<feature type="transmembrane region" description="Helical" evidence="1">
    <location>
        <begin position="458"/>
        <end position="478"/>
    </location>
</feature>
<keyword evidence="3" id="KW-1185">Reference proteome</keyword>
<evidence type="ECO:0000256" key="1">
    <source>
        <dbReference type="SAM" id="Phobius"/>
    </source>
</evidence>
<feature type="transmembrane region" description="Helical" evidence="1">
    <location>
        <begin position="271"/>
        <end position="292"/>
    </location>
</feature>
<feature type="transmembrane region" description="Helical" evidence="1">
    <location>
        <begin position="434"/>
        <end position="452"/>
    </location>
</feature>
<evidence type="ECO:0000313" key="3">
    <source>
        <dbReference type="Proteomes" id="UP001596523"/>
    </source>
</evidence>
<dbReference type="EMBL" id="JBHTCF010000017">
    <property type="protein sequence ID" value="MFC7308676.1"/>
    <property type="molecule type" value="Genomic_DNA"/>
</dbReference>
<feature type="transmembrane region" description="Helical" evidence="1">
    <location>
        <begin position="20"/>
        <end position="42"/>
    </location>
</feature>
<comment type="caution">
    <text evidence="2">The sequence shown here is derived from an EMBL/GenBank/DDBJ whole genome shotgun (WGS) entry which is preliminary data.</text>
</comment>
<dbReference type="RefSeq" id="WP_381836901.1">
    <property type="nucleotide sequence ID" value="NZ_JBHTCF010000017.1"/>
</dbReference>
<accession>A0ABW2JSR6</accession>
<keyword evidence="1" id="KW-1133">Transmembrane helix</keyword>
<keyword evidence="1" id="KW-0472">Membrane</keyword>
<feature type="transmembrane region" description="Helical" evidence="1">
    <location>
        <begin position="48"/>
        <end position="70"/>
    </location>
</feature>
<sequence length="500" mass="51009">MNDNSRTGAVAPGRISSAVAAGRVVALGAVIALSVLFCSWLLLDSSTLRDALVLASALVAAGCAGWGWLVRRGAGRPERLAVHRGIVQSVSVPGATGPGGAVPGAAVPGAAVPGGAVPGGAVPGRALPGRLEGLGARRFREALTLVAAFAVLLVPLALGVGSPVLTGKAAELVDAGAVVRELRVESVRDVEEDEHKNGSTYFCTTTVTLPATDGGADGTRADFRSEWADECAPGQRAFVAYAPDKPGLGVIGDSERALVERQLDGRSLDKWWTGILLLPVLGLVALLIGGTVTGRRDERFPQVLQGDESVLRARVTGAVPSGSGVKPLTLATDAGPVEFHSHVSSRALARATEGTEGCLVWHPERNPTGGRKGPNRIGAAFISDDGWYVPGAIDPQAAQSVAAAATRGVTPDGSREARHLDLDAGWLLSLPRNMAGALLVWAGLLVLLALPIELPGRVFLGIVASAGLLLFGGVSAMMRMDADEAAQRAAAGNGTSASGS</sequence>
<reference evidence="3" key="1">
    <citation type="journal article" date="2019" name="Int. J. Syst. Evol. Microbiol.">
        <title>The Global Catalogue of Microorganisms (GCM) 10K type strain sequencing project: providing services to taxonomists for standard genome sequencing and annotation.</title>
        <authorList>
            <consortium name="The Broad Institute Genomics Platform"/>
            <consortium name="The Broad Institute Genome Sequencing Center for Infectious Disease"/>
            <person name="Wu L."/>
            <person name="Ma J."/>
        </authorList>
    </citation>
    <scope>NUCLEOTIDE SEQUENCE [LARGE SCALE GENOMIC DNA]</scope>
    <source>
        <strain evidence="3">SYNS20</strain>
    </source>
</reference>
<evidence type="ECO:0000313" key="2">
    <source>
        <dbReference type="EMBL" id="MFC7308676.1"/>
    </source>
</evidence>
<evidence type="ECO:0008006" key="4">
    <source>
        <dbReference type="Google" id="ProtNLM"/>
    </source>
</evidence>